<feature type="signal peptide" evidence="1">
    <location>
        <begin position="1"/>
        <end position="23"/>
    </location>
</feature>
<proteinExistence type="predicted"/>
<dbReference type="AlphaFoldDB" id="A0A926IJ98"/>
<dbReference type="RefSeq" id="WP_262396188.1">
    <property type="nucleotide sequence ID" value="NZ_JACRTD010000012.1"/>
</dbReference>
<reference evidence="2" key="1">
    <citation type="submission" date="2020-08" db="EMBL/GenBank/DDBJ databases">
        <title>Genome public.</title>
        <authorList>
            <person name="Liu C."/>
            <person name="Sun Q."/>
        </authorList>
    </citation>
    <scope>NUCLEOTIDE SEQUENCE</scope>
    <source>
        <strain evidence="2">NSJ-64</strain>
    </source>
</reference>
<sequence length="198" mass="21476">MKRVLAAVMAAVLLLGLSVGAAAAPGETIEKIPREDIEIDSIFLGREFAQPEKAVYTDGAVYVPISSLEDNLPAANGSDEQGRLVYPGTELFSPWVLAKILRDESLMEFQADIILGEYLTEDISIVSQGPEGLPGWYIKVSLGRDIEQEAAIEFDFTFTALENICGNGEYVLPQGGEIFGNTILLYFIDGEVTTEIPA</sequence>
<evidence type="ECO:0000313" key="2">
    <source>
        <dbReference type="EMBL" id="MBC8586468.1"/>
    </source>
</evidence>
<comment type="caution">
    <text evidence="2">The sequence shown here is derived from an EMBL/GenBank/DDBJ whole genome shotgun (WGS) entry which is preliminary data.</text>
</comment>
<keyword evidence="1" id="KW-0732">Signal</keyword>
<keyword evidence="3" id="KW-1185">Reference proteome</keyword>
<evidence type="ECO:0008006" key="4">
    <source>
        <dbReference type="Google" id="ProtNLM"/>
    </source>
</evidence>
<protein>
    <recommendedName>
        <fullName evidence="4">GerMN domain-containing protein</fullName>
    </recommendedName>
</protein>
<dbReference type="EMBL" id="JACRTD010000012">
    <property type="protein sequence ID" value="MBC8586468.1"/>
    <property type="molecule type" value="Genomic_DNA"/>
</dbReference>
<feature type="chain" id="PRO_5037046837" description="GerMN domain-containing protein" evidence="1">
    <location>
        <begin position="24"/>
        <end position="198"/>
    </location>
</feature>
<name>A0A926IJ98_9FIRM</name>
<accession>A0A926IJ98</accession>
<evidence type="ECO:0000256" key="1">
    <source>
        <dbReference type="SAM" id="SignalP"/>
    </source>
</evidence>
<evidence type="ECO:0000313" key="3">
    <source>
        <dbReference type="Proteomes" id="UP000623678"/>
    </source>
</evidence>
<organism evidence="2 3">
    <name type="scientific">Youxingia wuxianensis</name>
    <dbReference type="NCBI Taxonomy" id="2763678"/>
    <lineage>
        <taxon>Bacteria</taxon>
        <taxon>Bacillati</taxon>
        <taxon>Bacillota</taxon>
        <taxon>Clostridia</taxon>
        <taxon>Eubacteriales</taxon>
        <taxon>Oscillospiraceae</taxon>
        <taxon>Youxingia</taxon>
    </lineage>
</organism>
<gene>
    <name evidence="2" type="ORF">H8705_12835</name>
</gene>
<dbReference type="Proteomes" id="UP000623678">
    <property type="component" value="Unassembled WGS sequence"/>
</dbReference>